<organism evidence="1">
    <name type="scientific">Rhizophora mucronata</name>
    <name type="common">Asiatic mangrove</name>
    <dbReference type="NCBI Taxonomy" id="61149"/>
    <lineage>
        <taxon>Eukaryota</taxon>
        <taxon>Viridiplantae</taxon>
        <taxon>Streptophyta</taxon>
        <taxon>Embryophyta</taxon>
        <taxon>Tracheophyta</taxon>
        <taxon>Spermatophyta</taxon>
        <taxon>Magnoliopsida</taxon>
        <taxon>eudicotyledons</taxon>
        <taxon>Gunneridae</taxon>
        <taxon>Pentapetalae</taxon>
        <taxon>rosids</taxon>
        <taxon>fabids</taxon>
        <taxon>Malpighiales</taxon>
        <taxon>Rhizophoraceae</taxon>
        <taxon>Rhizophora</taxon>
    </lineage>
</organism>
<name>A0A2P2LUW0_RHIMU</name>
<dbReference type="EMBL" id="GGEC01041266">
    <property type="protein sequence ID" value="MBX21750.1"/>
    <property type="molecule type" value="Transcribed_RNA"/>
</dbReference>
<sequence length="82" mass="8987">MLVIHVALLRLNNNHNHSTVQTFIIVNHNNLGGSNMKKMKDLLRRSNLESSYSVQALANASANLLVAELTGTCLGSNPRCFP</sequence>
<protein>
    <submittedName>
        <fullName evidence="1">Glutathione synthetaseic-like</fullName>
    </submittedName>
</protein>
<dbReference type="AlphaFoldDB" id="A0A2P2LUW0"/>
<proteinExistence type="predicted"/>
<evidence type="ECO:0000313" key="1">
    <source>
        <dbReference type="EMBL" id="MBX21750.1"/>
    </source>
</evidence>
<accession>A0A2P2LUW0</accession>
<reference evidence="1" key="1">
    <citation type="submission" date="2018-02" db="EMBL/GenBank/DDBJ databases">
        <title>Rhizophora mucronata_Transcriptome.</title>
        <authorList>
            <person name="Meera S.P."/>
            <person name="Sreeshan A."/>
            <person name="Augustine A."/>
        </authorList>
    </citation>
    <scope>NUCLEOTIDE SEQUENCE</scope>
    <source>
        <tissue evidence="1">Leaf</tissue>
    </source>
</reference>